<proteinExistence type="predicted"/>
<dbReference type="AlphaFoldDB" id="A0A5C6FCY4"/>
<dbReference type="RefSeq" id="WP_146456785.1">
    <property type="nucleotide sequence ID" value="NZ_SJPW01000002.1"/>
</dbReference>
<evidence type="ECO:0000256" key="1">
    <source>
        <dbReference type="SAM" id="MobiDB-lite"/>
    </source>
</evidence>
<reference evidence="3 4" key="1">
    <citation type="submission" date="2019-02" db="EMBL/GenBank/DDBJ databases">
        <title>Deep-cultivation of Planctomycetes and their phenomic and genomic characterization uncovers novel biology.</title>
        <authorList>
            <person name="Wiegand S."/>
            <person name="Jogler M."/>
            <person name="Boedeker C."/>
            <person name="Pinto D."/>
            <person name="Vollmers J."/>
            <person name="Rivas-Marin E."/>
            <person name="Kohn T."/>
            <person name="Peeters S.H."/>
            <person name="Heuer A."/>
            <person name="Rast P."/>
            <person name="Oberbeckmann S."/>
            <person name="Bunk B."/>
            <person name="Jeske O."/>
            <person name="Meyerdierks A."/>
            <person name="Storesund J.E."/>
            <person name="Kallscheuer N."/>
            <person name="Luecker S."/>
            <person name="Lage O.M."/>
            <person name="Pohl T."/>
            <person name="Merkel B.J."/>
            <person name="Hornburger P."/>
            <person name="Mueller R.-W."/>
            <person name="Bruemmer F."/>
            <person name="Labrenz M."/>
            <person name="Spormann A.M."/>
            <person name="Op Den Camp H."/>
            <person name="Overmann J."/>
            <person name="Amann R."/>
            <person name="Jetten M.S.M."/>
            <person name="Mascher T."/>
            <person name="Medema M.H."/>
            <person name="Devos D.P."/>
            <person name="Kaster A.-K."/>
            <person name="Ovreas L."/>
            <person name="Rohde M."/>
            <person name="Galperin M.Y."/>
            <person name="Jogler C."/>
        </authorList>
    </citation>
    <scope>NUCLEOTIDE SEQUENCE [LARGE SCALE GENOMIC DNA]</scope>
    <source>
        <strain evidence="3 4">Poly51</strain>
    </source>
</reference>
<comment type="caution">
    <text evidence="3">The sequence shown here is derived from an EMBL/GenBank/DDBJ whole genome shotgun (WGS) entry which is preliminary data.</text>
</comment>
<feature type="region of interest" description="Disordered" evidence="1">
    <location>
        <begin position="116"/>
        <end position="157"/>
    </location>
</feature>
<dbReference type="Proteomes" id="UP000318288">
    <property type="component" value="Unassembled WGS sequence"/>
</dbReference>
<feature type="signal peptide" evidence="2">
    <location>
        <begin position="1"/>
        <end position="30"/>
    </location>
</feature>
<sequence precursor="true">MNRPPLSFRPIFRSAAAIALVIGLSMSATAQDMAPEFGAEPASPMAGMFSNLNPANWKMPNFKSMLPGQEEKARIVEKKDGLFAEVKKSASTSWAKTKEVFNPQKLNPVNFFPASSRTESIDEEPKPGFFRSLFTPAPAQEPQTETVQDFLKQSRPN</sequence>
<feature type="chain" id="PRO_5022807388" evidence="2">
    <location>
        <begin position="31"/>
        <end position="157"/>
    </location>
</feature>
<evidence type="ECO:0000256" key="2">
    <source>
        <dbReference type="SAM" id="SignalP"/>
    </source>
</evidence>
<protein>
    <submittedName>
        <fullName evidence="3">Uncharacterized protein</fullName>
    </submittedName>
</protein>
<keyword evidence="4" id="KW-1185">Reference proteome</keyword>
<organism evidence="3 4">
    <name type="scientific">Rubripirellula tenax</name>
    <dbReference type="NCBI Taxonomy" id="2528015"/>
    <lineage>
        <taxon>Bacteria</taxon>
        <taxon>Pseudomonadati</taxon>
        <taxon>Planctomycetota</taxon>
        <taxon>Planctomycetia</taxon>
        <taxon>Pirellulales</taxon>
        <taxon>Pirellulaceae</taxon>
        <taxon>Rubripirellula</taxon>
    </lineage>
</organism>
<evidence type="ECO:0000313" key="4">
    <source>
        <dbReference type="Proteomes" id="UP000318288"/>
    </source>
</evidence>
<keyword evidence="2" id="KW-0732">Signal</keyword>
<dbReference type="OrthoDB" id="279863at2"/>
<evidence type="ECO:0000313" key="3">
    <source>
        <dbReference type="EMBL" id="TWU59285.1"/>
    </source>
</evidence>
<dbReference type="EMBL" id="SJPW01000002">
    <property type="protein sequence ID" value="TWU59285.1"/>
    <property type="molecule type" value="Genomic_DNA"/>
</dbReference>
<accession>A0A5C6FCY4</accession>
<name>A0A5C6FCY4_9BACT</name>
<gene>
    <name evidence="3" type="ORF">Poly51_20720</name>
</gene>